<reference evidence="1" key="1">
    <citation type="journal article" date="2011" name="Proc. Natl. Acad. Sci. U.S.A.">
        <title>The genome of the fire ant Solenopsis invicta.</title>
        <authorList>
            <person name="Wurm Y."/>
            <person name="Wang J."/>
            <person name="Riba-Grognuz O."/>
            <person name="Corona M."/>
            <person name="Nygaard S."/>
            <person name="Hunt B.G."/>
            <person name="Ingram K.K."/>
            <person name="Falquet L."/>
            <person name="Nipitwattanaphon M."/>
            <person name="Gotzek D."/>
            <person name="Dijkstra M.B."/>
            <person name="Oettler J."/>
            <person name="Comtesse F."/>
            <person name="Shih C.J."/>
            <person name="Wu W.J."/>
            <person name="Yang C.C."/>
            <person name="Thomas J."/>
            <person name="Beaudoing E."/>
            <person name="Pradervand S."/>
            <person name="Flegel V."/>
            <person name="Cook E.D."/>
            <person name="Fabbretti R."/>
            <person name="Stockinger H."/>
            <person name="Long L."/>
            <person name="Farmerie W.G."/>
            <person name="Oakey J."/>
            <person name="Boomsma J.J."/>
            <person name="Pamilo P."/>
            <person name="Yi S.V."/>
            <person name="Heinze J."/>
            <person name="Goodisman M.A."/>
            <person name="Farinelli L."/>
            <person name="Harshman K."/>
            <person name="Hulo N."/>
            <person name="Cerutti L."/>
            <person name="Xenarios I."/>
            <person name="Shoemaker D."/>
            <person name="Keller L."/>
        </authorList>
    </citation>
    <scope>NUCLEOTIDE SEQUENCE [LARGE SCALE GENOMIC DNA]</scope>
</reference>
<gene>
    <name evidence="1" type="ORF">SINV_07508</name>
</gene>
<evidence type="ECO:0000313" key="1">
    <source>
        <dbReference type="EMBL" id="EFZ19118.1"/>
    </source>
</evidence>
<organism>
    <name type="scientific">Solenopsis invicta</name>
    <name type="common">Red imported fire ant</name>
    <name type="synonym">Solenopsis wagneri</name>
    <dbReference type="NCBI Taxonomy" id="13686"/>
    <lineage>
        <taxon>Eukaryota</taxon>
        <taxon>Metazoa</taxon>
        <taxon>Ecdysozoa</taxon>
        <taxon>Arthropoda</taxon>
        <taxon>Hexapoda</taxon>
        <taxon>Insecta</taxon>
        <taxon>Pterygota</taxon>
        <taxon>Neoptera</taxon>
        <taxon>Endopterygota</taxon>
        <taxon>Hymenoptera</taxon>
        <taxon>Apocrita</taxon>
        <taxon>Aculeata</taxon>
        <taxon>Formicoidea</taxon>
        <taxon>Formicidae</taxon>
        <taxon>Myrmicinae</taxon>
        <taxon>Solenopsis</taxon>
    </lineage>
</organism>
<dbReference type="HOGENOM" id="CLU_1596567_0_0_1"/>
<feature type="non-terminal residue" evidence="1">
    <location>
        <position position="167"/>
    </location>
</feature>
<name>E9IJY6_SOLIN</name>
<proteinExistence type="predicted"/>
<dbReference type="EMBL" id="GL763884">
    <property type="protein sequence ID" value="EFZ19118.1"/>
    <property type="molecule type" value="Genomic_DNA"/>
</dbReference>
<protein>
    <submittedName>
        <fullName evidence="1">Uncharacterized protein</fullName>
    </submittedName>
</protein>
<sequence length="167" mass="18954">MERDVPFAMQLNTLHMTTKVCMISVYYMFTLHEDCTQVTCTSCMMESDPVDFELAKWNVNCSSNACRSQVWWSFLRGCSDVTSTSSSLKNAVVETPSVLDSLLDINNLQLRELRAKTQLEKHFIYVGGRYASISAVDKKALVWCEINAAFMSRILTGAMINMDHIEQ</sequence>
<accession>E9IJY6</accession>
<dbReference type="AlphaFoldDB" id="E9IJY6"/>